<keyword evidence="1" id="KW-0472">Membrane</keyword>
<sequence length="109" mass="12153">MTKDDFIARGRRINFGALPYDLAHTVVICAFALAGWPISIYLPDSMVWAYVAFLFAGSIGYLWWSKRVDRSTGLLCHTCNRPMVRQAAKMAIDSNACPHCKKPAFAPEA</sequence>
<organism evidence="2 3">
    <name type="scientific">Pseudoxanthomonas sacheonensis</name>
    <dbReference type="NCBI Taxonomy" id="443615"/>
    <lineage>
        <taxon>Bacteria</taxon>
        <taxon>Pseudomonadati</taxon>
        <taxon>Pseudomonadota</taxon>
        <taxon>Gammaproteobacteria</taxon>
        <taxon>Lysobacterales</taxon>
        <taxon>Lysobacteraceae</taxon>
        <taxon>Pseudoxanthomonas</taxon>
    </lineage>
</organism>
<keyword evidence="3" id="KW-1185">Reference proteome</keyword>
<name>A0ABU1RRV9_9GAMM</name>
<dbReference type="Proteomes" id="UP001254759">
    <property type="component" value="Unassembled WGS sequence"/>
</dbReference>
<evidence type="ECO:0008006" key="4">
    <source>
        <dbReference type="Google" id="ProtNLM"/>
    </source>
</evidence>
<feature type="transmembrane region" description="Helical" evidence="1">
    <location>
        <begin position="21"/>
        <end position="41"/>
    </location>
</feature>
<reference evidence="2 3" key="1">
    <citation type="submission" date="2023-07" db="EMBL/GenBank/DDBJ databases">
        <title>Sorghum-associated microbial communities from plants grown in Nebraska, USA.</title>
        <authorList>
            <person name="Schachtman D."/>
        </authorList>
    </citation>
    <scope>NUCLEOTIDE SEQUENCE [LARGE SCALE GENOMIC DNA]</scope>
    <source>
        <strain evidence="2 3">BE107</strain>
    </source>
</reference>
<feature type="transmembrane region" description="Helical" evidence="1">
    <location>
        <begin position="47"/>
        <end position="64"/>
    </location>
</feature>
<keyword evidence="1" id="KW-0812">Transmembrane</keyword>
<proteinExistence type="predicted"/>
<gene>
    <name evidence="2" type="ORF">J2W94_001791</name>
</gene>
<accession>A0ABU1RRV9</accession>
<evidence type="ECO:0000313" key="2">
    <source>
        <dbReference type="EMBL" id="MDR6841506.1"/>
    </source>
</evidence>
<evidence type="ECO:0000256" key="1">
    <source>
        <dbReference type="SAM" id="Phobius"/>
    </source>
</evidence>
<keyword evidence="1" id="KW-1133">Transmembrane helix</keyword>
<dbReference type="RefSeq" id="WP_310092350.1">
    <property type="nucleotide sequence ID" value="NZ_JAVDTT010000002.1"/>
</dbReference>
<protein>
    <recommendedName>
        <fullName evidence="4">Zinc ribbon domain-containing protein</fullName>
    </recommendedName>
</protein>
<comment type="caution">
    <text evidence="2">The sequence shown here is derived from an EMBL/GenBank/DDBJ whole genome shotgun (WGS) entry which is preliminary data.</text>
</comment>
<evidence type="ECO:0000313" key="3">
    <source>
        <dbReference type="Proteomes" id="UP001254759"/>
    </source>
</evidence>
<dbReference type="EMBL" id="JAVDTT010000002">
    <property type="protein sequence ID" value="MDR6841506.1"/>
    <property type="molecule type" value="Genomic_DNA"/>
</dbReference>